<dbReference type="PANTHER" id="PTHR33694">
    <property type="entry name" value="UDP-3-O-ACYL-N-ACETYLGLUCOSAMINE DEACETYLASE 1, MITOCHONDRIAL-RELATED"/>
    <property type="match status" value="1"/>
</dbReference>
<dbReference type="GO" id="GO:0046872">
    <property type="term" value="F:metal ion binding"/>
    <property type="evidence" value="ECO:0007669"/>
    <property type="project" value="UniProtKB-KW"/>
</dbReference>
<keyword evidence="10" id="KW-0443">Lipid metabolism</keyword>
<dbReference type="GO" id="GO:0103117">
    <property type="term" value="F:UDP-3-O-acyl-N-acetylglucosamine deacetylase activity"/>
    <property type="evidence" value="ECO:0007669"/>
    <property type="project" value="UniProtKB-EC"/>
</dbReference>
<name>A0A9D1NLK7_9BACT</name>
<evidence type="ECO:0000256" key="5">
    <source>
        <dbReference type="ARBA" id="ARBA00022516"/>
    </source>
</evidence>
<comment type="function">
    <text evidence="2">Catalyzes the hydrolysis of UDP-3-O-myristoyl-N-acetylglucosamine to form UDP-3-O-myristoylglucosamine and acetate, the committed step in lipid A biosynthesis.</text>
</comment>
<dbReference type="Gene3D" id="3.30.1700.10">
    <property type="entry name" value="lpxc deacetylase, domain 2"/>
    <property type="match status" value="1"/>
</dbReference>
<dbReference type="InterPro" id="IPR020568">
    <property type="entry name" value="Ribosomal_Su5_D2-typ_SF"/>
</dbReference>
<dbReference type="Gene3D" id="3.30.230.20">
    <property type="entry name" value="lpxc deacetylase, domain 1"/>
    <property type="match status" value="1"/>
</dbReference>
<comment type="caution">
    <text evidence="12">The sequence shown here is derived from an EMBL/GenBank/DDBJ whole genome shotgun (WGS) entry which is preliminary data.</text>
</comment>
<dbReference type="Proteomes" id="UP000886845">
    <property type="component" value="Unassembled WGS sequence"/>
</dbReference>
<evidence type="ECO:0000256" key="7">
    <source>
        <dbReference type="ARBA" id="ARBA00022723"/>
    </source>
</evidence>
<evidence type="ECO:0000256" key="3">
    <source>
        <dbReference type="ARBA" id="ARBA00005002"/>
    </source>
</evidence>
<dbReference type="PANTHER" id="PTHR33694:SF1">
    <property type="entry name" value="UDP-3-O-ACYL-N-ACETYLGLUCOSAMINE DEACETYLASE 1, MITOCHONDRIAL-RELATED"/>
    <property type="match status" value="1"/>
</dbReference>
<evidence type="ECO:0000256" key="9">
    <source>
        <dbReference type="ARBA" id="ARBA00022833"/>
    </source>
</evidence>
<evidence type="ECO:0000313" key="12">
    <source>
        <dbReference type="EMBL" id="HIV08662.1"/>
    </source>
</evidence>
<organism evidence="12 13">
    <name type="scientific">Candidatus Spyradenecus faecavium</name>
    <dbReference type="NCBI Taxonomy" id="2840947"/>
    <lineage>
        <taxon>Bacteria</taxon>
        <taxon>Pseudomonadati</taxon>
        <taxon>Lentisphaerota</taxon>
        <taxon>Lentisphaeria</taxon>
        <taxon>Lentisphaerales</taxon>
        <taxon>Lentisphaeraceae</taxon>
        <taxon>Lentisphaeraceae incertae sedis</taxon>
        <taxon>Candidatus Spyradenecus</taxon>
    </lineage>
</organism>
<dbReference type="SUPFAM" id="SSF54211">
    <property type="entry name" value="Ribosomal protein S5 domain 2-like"/>
    <property type="match status" value="1"/>
</dbReference>
<dbReference type="InterPro" id="IPR011334">
    <property type="entry name" value="UDP-acyl_GlcNac_deAcase_C"/>
</dbReference>
<accession>A0A9D1NLK7</accession>
<dbReference type="InterPro" id="IPR015870">
    <property type="entry name" value="UDP-acyl_N-AcGlcN_deAcase_N"/>
</dbReference>
<dbReference type="GO" id="GO:0009245">
    <property type="term" value="P:lipid A biosynthetic process"/>
    <property type="evidence" value="ECO:0007669"/>
    <property type="project" value="UniProtKB-KW"/>
</dbReference>
<proteinExistence type="predicted"/>
<comment type="catalytic activity">
    <reaction evidence="11">
        <text>a UDP-3-O-[(3R)-3-hydroxyacyl]-N-acetyl-alpha-D-glucosamine + H2O = a UDP-3-O-[(3R)-3-hydroxyacyl]-alpha-D-glucosamine + acetate</text>
        <dbReference type="Rhea" id="RHEA:67816"/>
        <dbReference type="ChEBI" id="CHEBI:15377"/>
        <dbReference type="ChEBI" id="CHEBI:30089"/>
        <dbReference type="ChEBI" id="CHEBI:137740"/>
        <dbReference type="ChEBI" id="CHEBI:173225"/>
        <dbReference type="EC" id="3.5.1.108"/>
    </reaction>
</comment>
<dbReference type="InterPro" id="IPR004463">
    <property type="entry name" value="UDP-acyl_GlcNac_deAcase"/>
</dbReference>
<evidence type="ECO:0000256" key="10">
    <source>
        <dbReference type="ARBA" id="ARBA00023098"/>
    </source>
</evidence>
<comment type="cofactor">
    <cofactor evidence="1">
        <name>Zn(2+)</name>
        <dbReference type="ChEBI" id="CHEBI:29105"/>
    </cofactor>
</comment>
<evidence type="ECO:0000256" key="11">
    <source>
        <dbReference type="ARBA" id="ARBA00024535"/>
    </source>
</evidence>
<evidence type="ECO:0000313" key="13">
    <source>
        <dbReference type="Proteomes" id="UP000886845"/>
    </source>
</evidence>
<keyword evidence="7" id="KW-0479">Metal-binding</keyword>
<sequence length="342" mass="38091">MADPIIGRLVAGEESQVRRAYERFEAQPVTERRLTDDKCPYGEQETTLAGEASAEGVGTFERKRRPVLTFGPSRIRGWWIHRTDLREQLDVKVSVRNVWTSARNIVLRAGSPHNYLRMVEHIVALRLGLGVDNVRLAIAGGDPPLFDRSSLDLVEAIDRAKIVPTGAPARYVTVREPVTIGGTRGDFVTLLPAEPGDRRLRLDVAISWDTVIGDQRLQVDLTPETFTRGAGARTNATQTQYLLSKTVGRLFAETRNMGYTPANILIHGKKGFITAPRAEFDLGEGRSCEPVWHRTMLDLVAAIALIDRGRFVGTVKSYRAGHTLDVRLMTLLYMLDLLEPLP</sequence>
<dbReference type="GO" id="GO:0016020">
    <property type="term" value="C:membrane"/>
    <property type="evidence" value="ECO:0007669"/>
    <property type="project" value="GOC"/>
</dbReference>
<keyword evidence="9" id="KW-0862">Zinc</keyword>
<keyword evidence="6" id="KW-0441">Lipid A biosynthesis</keyword>
<reference evidence="12" key="2">
    <citation type="journal article" date="2021" name="PeerJ">
        <title>Extensive microbial diversity within the chicken gut microbiome revealed by metagenomics and culture.</title>
        <authorList>
            <person name="Gilroy R."/>
            <person name="Ravi A."/>
            <person name="Getino M."/>
            <person name="Pursley I."/>
            <person name="Horton D.L."/>
            <person name="Alikhan N.F."/>
            <person name="Baker D."/>
            <person name="Gharbi K."/>
            <person name="Hall N."/>
            <person name="Watson M."/>
            <person name="Adriaenssens E.M."/>
            <person name="Foster-Nyarko E."/>
            <person name="Jarju S."/>
            <person name="Secka A."/>
            <person name="Antonio M."/>
            <person name="Oren A."/>
            <person name="Chaudhuri R.R."/>
            <person name="La Ragione R."/>
            <person name="Hildebrand F."/>
            <person name="Pallen M.J."/>
        </authorList>
    </citation>
    <scope>NUCLEOTIDE SEQUENCE</scope>
    <source>
        <strain evidence="12">35461</strain>
    </source>
</reference>
<keyword evidence="5" id="KW-0444">Lipid biosynthesis</keyword>
<comment type="pathway">
    <text evidence="3">Glycolipid biosynthesis; lipid IV(A) biosynthesis; lipid IV(A) from (3R)-3-hydroxytetradecanoyl-[acyl-carrier-protein] and UDP-N-acetyl-alpha-D-glucosamine: step 2/6.</text>
</comment>
<gene>
    <name evidence="12" type="ORF">IAC79_00915</name>
</gene>
<protein>
    <recommendedName>
        <fullName evidence="4">UDP-3-O-acyl-N-acetylglucosamine deacetylase</fullName>
        <ecNumber evidence="4">3.5.1.108</ecNumber>
    </recommendedName>
</protein>
<dbReference type="EC" id="3.5.1.108" evidence="4"/>
<evidence type="ECO:0000256" key="4">
    <source>
        <dbReference type="ARBA" id="ARBA00012745"/>
    </source>
</evidence>
<evidence type="ECO:0000256" key="1">
    <source>
        <dbReference type="ARBA" id="ARBA00001947"/>
    </source>
</evidence>
<evidence type="ECO:0000256" key="2">
    <source>
        <dbReference type="ARBA" id="ARBA00002923"/>
    </source>
</evidence>
<evidence type="ECO:0000256" key="6">
    <source>
        <dbReference type="ARBA" id="ARBA00022556"/>
    </source>
</evidence>
<keyword evidence="8" id="KW-0378">Hydrolase</keyword>
<dbReference type="Pfam" id="PF03331">
    <property type="entry name" value="LpxC"/>
    <property type="match status" value="1"/>
</dbReference>
<reference evidence="12" key="1">
    <citation type="submission" date="2020-10" db="EMBL/GenBank/DDBJ databases">
        <authorList>
            <person name="Gilroy R."/>
        </authorList>
    </citation>
    <scope>NUCLEOTIDE SEQUENCE</scope>
    <source>
        <strain evidence="12">35461</strain>
    </source>
</reference>
<dbReference type="AlphaFoldDB" id="A0A9D1NLK7"/>
<dbReference type="EMBL" id="DVOR01000031">
    <property type="protein sequence ID" value="HIV08662.1"/>
    <property type="molecule type" value="Genomic_DNA"/>
</dbReference>
<evidence type="ECO:0000256" key="8">
    <source>
        <dbReference type="ARBA" id="ARBA00022801"/>
    </source>
</evidence>